<dbReference type="Gene3D" id="1.10.630.10">
    <property type="entry name" value="Cytochrome P450"/>
    <property type="match status" value="1"/>
</dbReference>
<dbReference type="InterPro" id="IPR017972">
    <property type="entry name" value="Cyt_P450_CS"/>
</dbReference>
<dbReference type="GO" id="GO:0042446">
    <property type="term" value="P:hormone biosynthetic process"/>
    <property type="evidence" value="ECO:0007669"/>
    <property type="project" value="TreeGrafter"/>
</dbReference>
<evidence type="ECO:0000313" key="16">
    <source>
        <dbReference type="EnsemblMetazoa" id="G15841.5:cds"/>
    </source>
</evidence>
<evidence type="ECO:0000256" key="4">
    <source>
        <dbReference type="ARBA" id="ARBA00010617"/>
    </source>
</evidence>
<accession>A0A8W8ITT5</accession>
<dbReference type="PANTHER" id="PTHR24289">
    <property type="entry name" value="STEROID 17-ALPHA-HYDROXYLASE/17,20 LYASE"/>
    <property type="match status" value="1"/>
</dbReference>
<dbReference type="PANTHER" id="PTHR24289:SF1">
    <property type="entry name" value="STEROID 17-ALPHA-HYDROXYLASE_17,20 LYASE"/>
    <property type="match status" value="1"/>
</dbReference>
<evidence type="ECO:0000256" key="6">
    <source>
        <dbReference type="ARBA" id="ARBA00022723"/>
    </source>
</evidence>
<dbReference type="InterPro" id="IPR001128">
    <property type="entry name" value="Cyt_P450"/>
</dbReference>
<keyword evidence="17" id="KW-1185">Reference proteome</keyword>
<evidence type="ECO:0000256" key="10">
    <source>
        <dbReference type="ARBA" id="ARBA00023004"/>
    </source>
</evidence>
<keyword evidence="15" id="KW-1133">Transmembrane helix</keyword>
<evidence type="ECO:0000256" key="14">
    <source>
        <dbReference type="RuleBase" id="RU000461"/>
    </source>
</evidence>
<protein>
    <recommendedName>
        <fullName evidence="18">Steroid 17-alpha-hydroxylase/17,20 lyase</fullName>
    </recommendedName>
</protein>
<evidence type="ECO:0000256" key="11">
    <source>
        <dbReference type="ARBA" id="ARBA00023033"/>
    </source>
</evidence>
<dbReference type="GO" id="GO:0042448">
    <property type="term" value="P:progesterone metabolic process"/>
    <property type="evidence" value="ECO:0007669"/>
    <property type="project" value="TreeGrafter"/>
</dbReference>
<organism evidence="16 17">
    <name type="scientific">Magallana gigas</name>
    <name type="common">Pacific oyster</name>
    <name type="synonym">Crassostrea gigas</name>
    <dbReference type="NCBI Taxonomy" id="29159"/>
    <lineage>
        <taxon>Eukaryota</taxon>
        <taxon>Metazoa</taxon>
        <taxon>Spiralia</taxon>
        <taxon>Lophotrochozoa</taxon>
        <taxon>Mollusca</taxon>
        <taxon>Bivalvia</taxon>
        <taxon>Autobranchia</taxon>
        <taxon>Pteriomorphia</taxon>
        <taxon>Ostreida</taxon>
        <taxon>Ostreoidea</taxon>
        <taxon>Ostreidae</taxon>
        <taxon>Magallana</taxon>
    </lineage>
</organism>
<dbReference type="InterPro" id="IPR036396">
    <property type="entry name" value="Cyt_P450_sf"/>
</dbReference>
<dbReference type="GO" id="GO:0005506">
    <property type="term" value="F:iron ion binding"/>
    <property type="evidence" value="ECO:0007669"/>
    <property type="project" value="InterPro"/>
</dbReference>
<dbReference type="Proteomes" id="UP000005408">
    <property type="component" value="Unassembled WGS sequence"/>
</dbReference>
<keyword evidence="10 13" id="KW-0408">Iron</keyword>
<dbReference type="EnsemblMetazoa" id="G15841.5">
    <property type="protein sequence ID" value="G15841.5:cds"/>
    <property type="gene ID" value="G15841"/>
</dbReference>
<evidence type="ECO:0000256" key="3">
    <source>
        <dbReference type="ARBA" id="ARBA00004406"/>
    </source>
</evidence>
<keyword evidence="5 13" id="KW-0349">Heme</keyword>
<dbReference type="PROSITE" id="PS00086">
    <property type="entry name" value="CYTOCHROME_P450"/>
    <property type="match status" value="1"/>
</dbReference>
<evidence type="ECO:0000256" key="1">
    <source>
        <dbReference type="ARBA" id="ARBA00001971"/>
    </source>
</evidence>
<evidence type="ECO:0000256" key="13">
    <source>
        <dbReference type="PIRSR" id="PIRSR602401-1"/>
    </source>
</evidence>
<comment type="similarity">
    <text evidence="4 14">Belongs to the cytochrome P450 family.</text>
</comment>
<keyword evidence="6 13" id="KW-0479">Metal-binding</keyword>
<evidence type="ECO:0000256" key="8">
    <source>
        <dbReference type="ARBA" id="ARBA00022848"/>
    </source>
</evidence>
<dbReference type="FunFam" id="1.10.630.10:FF:000238">
    <property type="entry name" value="Cytochrome P450 2A6"/>
    <property type="match status" value="1"/>
</dbReference>
<keyword evidence="9 14" id="KW-0560">Oxidoreductase</keyword>
<evidence type="ECO:0000256" key="2">
    <source>
        <dbReference type="ARBA" id="ARBA00004174"/>
    </source>
</evidence>
<keyword evidence="7" id="KW-0256">Endoplasmic reticulum</keyword>
<sequence length="529" mass="60543">MSSGTVFTLLASSRNIRRQIFLVGYGKMMMNISLNWQTVLVGVCFGFLSYYVIKRLKYRLPPGPPCVPIIGNVQVYTSRDPHRKVFKMVDKYGPVINVSFGPVTWIFLNTIEVVNEAFVQRAEDFAGRYQITSGIMFTDGGKDIAFANYSPMWRIHRKIAAKALRHYLHGSLLEDMIQENMSKFMDRMVKETGPFEPKQYISLMVFHQLYTVCFGERRPPDDPEVREFLEIYDRFVVDFGAGSLEDLVPFLAHVYETAKFKNLVRMKEKMFSFITQKYNRHKESFSPGINRDLIDSLLIAKHEAENDNSEGEDTEEFDDVYLIQTVSDIFFAGIDTTKTIMDWFVCFMSGHPEVQAKCREEIGNIGSRQLTMKDRHRLVYNEACLYETMRLAPAASLGIPHCTLCDTQVGGYDIPKGTVVLSNFYAIHRDPHHWKNPESFDPSRFLKKDGTLNAKPDSYLPFSAGRRVCLGEPVAKPELLLMCATLLQRLELCLPEGVRPCYEGIPLSFGMEAPKSYKIVVKDRQNANC</sequence>
<comment type="cofactor">
    <cofactor evidence="1 13">
        <name>heme</name>
        <dbReference type="ChEBI" id="CHEBI:30413"/>
    </cofactor>
</comment>
<keyword evidence="11 14" id="KW-0503">Monooxygenase</keyword>
<keyword evidence="12 15" id="KW-0472">Membrane</keyword>
<feature type="binding site" description="axial binding residue" evidence="13">
    <location>
        <position position="469"/>
    </location>
    <ligand>
        <name>heme</name>
        <dbReference type="ChEBI" id="CHEBI:30413"/>
    </ligand>
    <ligandPart>
        <name>Fe</name>
        <dbReference type="ChEBI" id="CHEBI:18248"/>
    </ligandPart>
</feature>
<comment type="subcellular location">
    <subcellularLocation>
        <location evidence="3">Endoplasmic reticulum membrane</location>
        <topology evidence="3">Peripheral membrane protein</topology>
    </subcellularLocation>
    <subcellularLocation>
        <location evidence="2">Microsome membrane</location>
        <topology evidence="2">Peripheral membrane protein</topology>
    </subcellularLocation>
</comment>
<evidence type="ECO:0000256" key="12">
    <source>
        <dbReference type="ARBA" id="ARBA00023136"/>
    </source>
</evidence>
<dbReference type="PRINTS" id="PR00463">
    <property type="entry name" value="EP450I"/>
</dbReference>
<evidence type="ECO:0000256" key="5">
    <source>
        <dbReference type="ARBA" id="ARBA00022617"/>
    </source>
</evidence>
<dbReference type="AlphaFoldDB" id="A0A8W8ITT5"/>
<dbReference type="SUPFAM" id="SSF48264">
    <property type="entry name" value="Cytochrome P450"/>
    <property type="match status" value="1"/>
</dbReference>
<evidence type="ECO:0000313" key="17">
    <source>
        <dbReference type="Proteomes" id="UP000005408"/>
    </source>
</evidence>
<keyword evidence="8" id="KW-0492">Microsome</keyword>
<dbReference type="InterPro" id="IPR002401">
    <property type="entry name" value="Cyt_P450_E_grp-I"/>
</dbReference>
<dbReference type="GO" id="GO:0004508">
    <property type="term" value="F:steroid 17-alpha-monooxygenase activity"/>
    <property type="evidence" value="ECO:0007669"/>
    <property type="project" value="TreeGrafter"/>
</dbReference>
<evidence type="ECO:0000256" key="15">
    <source>
        <dbReference type="SAM" id="Phobius"/>
    </source>
</evidence>
<name>A0A8W8ITT5_MAGGI</name>
<dbReference type="PRINTS" id="PR00385">
    <property type="entry name" value="P450"/>
</dbReference>
<proteinExistence type="inferred from homology"/>
<evidence type="ECO:0000256" key="9">
    <source>
        <dbReference type="ARBA" id="ARBA00023002"/>
    </source>
</evidence>
<dbReference type="Pfam" id="PF00067">
    <property type="entry name" value="p450"/>
    <property type="match status" value="1"/>
</dbReference>
<dbReference type="GO" id="GO:0005789">
    <property type="term" value="C:endoplasmic reticulum membrane"/>
    <property type="evidence" value="ECO:0007669"/>
    <property type="project" value="UniProtKB-SubCell"/>
</dbReference>
<dbReference type="GO" id="GO:0020037">
    <property type="term" value="F:heme binding"/>
    <property type="evidence" value="ECO:0007669"/>
    <property type="project" value="InterPro"/>
</dbReference>
<evidence type="ECO:0008006" key="18">
    <source>
        <dbReference type="Google" id="ProtNLM"/>
    </source>
</evidence>
<keyword evidence="15" id="KW-0812">Transmembrane</keyword>
<evidence type="ECO:0000256" key="7">
    <source>
        <dbReference type="ARBA" id="ARBA00022824"/>
    </source>
</evidence>
<feature type="transmembrane region" description="Helical" evidence="15">
    <location>
        <begin position="34"/>
        <end position="53"/>
    </location>
</feature>
<reference evidence="16" key="1">
    <citation type="submission" date="2022-08" db="UniProtKB">
        <authorList>
            <consortium name="EnsemblMetazoa"/>
        </authorList>
    </citation>
    <scope>IDENTIFICATION</scope>
    <source>
        <strain evidence="16">05x7-T-G4-1.051#20</strain>
    </source>
</reference>